<evidence type="ECO:0000256" key="2">
    <source>
        <dbReference type="ARBA" id="ARBA00022525"/>
    </source>
</evidence>
<organism evidence="6">
    <name type="scientific">Phlebotomus arabicus</name>
    <dbReference type="NCBI Taxonomy" id="578135"/>
    <lineage>
        <taxon>Eukaryota</taxon>
        <taxon>Metazoa</taxon>
        <taxon>Ecdysozoa</taxon>
        <taxon>Arthropoda</taxon>
        <taxon>Hexapoda</taxon>
        <taxon>Insecta</taxon>
        <taxon>Pterygota</taxon>
        <taxon>Neoptera</taxon>
        <taxon>Endopterygota</taxon>
        <taxon>Diptera</taxon>
        <taxon>Nematocera</taxon>
        <taxon>Psychodoidea</taxon>
        <taxon>Psychodidae</taxon>
        <taxon>Phlebotomus</taxon>
        <taxon>Adlerius</taxon>
    </lineage>
</organism>
<feature type="region of interest" description="Disordered" evidence="3">
    <location>
        <begin position="45"/>
        <end position="150"/>
    </location>
</feature>
<protein>
    <submittedName>
        <fullName evidence="6">27 kDa salivary protein</fullName>
    </submittedName>
</protein>
<name>C6G4E4_9DIPT</name>
<dbReference type="Pfam" id="PF25001">
    <property type="entry name" value="Aegyptin_C"/>
    <property type="match status" value="1"/>
</dbReference>
<dbReference type="GO" id="GO:0005576">
    <property type="term" value="C:extracellular region"/>
    <property type="evidence" value="ECO:0007669"/>
    <property type="project" value="UniProtKB-SubCell"/>
</dbReference>
<feature type="signal peptide" evidence="4">
    <location>
        <begin position="1"/>
        <end position="21"/>
    </location>
</feature>
<feature type="compositionally biased region" description="Low complexity" evidence="3">
    <location>
        <begin position="140"/>
        <end position="150"/>
    </location>
</feature>
<evidence type="ECO:0000313" key="6">
    <source>
        <dbReference type="EMBL" id="ACS93513.1"/>
    </source>
</evidence>
<comment type="subcellular location">
    <subcellularLocation>
        <location evidence="1">Secreted</location>
    </subcellularLocation>
</comment>
<accession>C6G4E4</accession>
<feature type="compositionally biased region" description="Low complexity" evidence="3">
    <location>
        <begin position="96"/>
        <end position="108"/>
    </location>
</feature>
<dbReference type="EMBL" id="FJ538100">
    <property type="protein sequence ID" value="ACS93513.1"/>
    <property type="molecule type" value="mRNA"/>
</dbReference>
<evidence type="ECO:0000256" key="1">
    <source>
        <dbReference type="ARBA" id="ARBA00004613"/>
    </source>
</evidence>
<feature type="chain" id="PRO_5002965501" evidence="4">
    <location>
        <begin position="22"/>
        <end position="255"/>
    </location>
</feature>
<keyword evidence="2" id="KW-0964">Secreted</keyword>
<reference evidence="6" key="1">
    <citation type="journal article" date="2009" name="BMC Genomics">
        <title>Analysis of salivary transcripts and antigens of the sand fly Phlebotomus arabicus.</title>
        <authorList>
            <person name="Hostomska J."/>
            <person name="Volfova V."/>
            <person name="Mu J."/>
            <person name="Garfield M."/>
            <person name="Rohousova I."/>
            <person name="Volf P."/>
            <person name="Valenzuela J.G."/>
            <person name="Jochim R.C."/>
        </authorList>
    </citation>
    <scope>NUCLEOTIDE SEQUENCE</scope>
    <source>
        <tissue evidence="6">Salivary gland</tissue>
    </source>
</reference>
<proteinExistence type="evidence at transcript level"/>
<feature type="domain" description="Aegyptin/gSG7 salivary protein-like four-helix bundle" evidence="5">
    <location>
        <begin position="156"/>
        <end position="250"/>
    </location>
</feature>
<evidence type="ECO:0000256" key="4">
    <source>
        <dbReference type="SAM" id="SignalP"/>
    </source>
</evidence>
<sequence length="255" mass="29043">MIVKSLLGVFLVILFVTVTEQDRGVDGHKTLDDHDYGDLAEYDEDHHRKVIDESDDIELSGGRTRGHEDDDDDEYTRDHHYGHGSNDGVDQDRRGQSSSGGNAGSRSRGNQEHSYDPYSGQRAPSFSESDEYEHSGDYNSQSQQYSSSPSSHLVDQYLHLIQLQGVPSDLAQYAETYLQHAKNTIRTYGYQAKDFEKIRPCLESVVKYFNLLNMDLANEYNRCKRKCFLDRLNSYTTAISQYTVTTSACINSRMH</sequence>
<keyword evidence="4" id="KW-0732">Signal</keyword>
<evidence type="ECO:0000256" key="3">
    <source>
        <dbReference type="SAM" id="MobiDB-lite"/>
    </source>
</evidence>
<evidence type="ECO:0000259" key="5">
    <source>
        <dbReference type="Pfam" id="PF25001"/>
    </source>
</evidence>
<dbReference type="AlphaFoldDB" id="C6G4E4"/>
<dbReference type="InterPro" id="IPR056799">
    <property type="entry name" value="ALL3/gSG7_salivary-like_helix"/>
</dbReference>